<organism evidence="1 2">
    <name type="scientific">Mitosporidium daphniae</name>
    <dbReference type="NCBI Taxonomy" id="1485682"/>
    <lineage>
        <taxon>Eukaryota</taxon>
        <taxon>Fungi</taxon>
        <taxon>Fungi incertae sedis</taxon>
        <taxon>Microsporidia</taxon>
        <taxon>Mitosporidium</taxon>
    </lineage>
</organism>
<dbReference type="HOGENOM" id="CLU_792461_0_0_1"/>
<dbReference type="AlphaFoldDB" id="A0A098VR14"/>
<dbReference type="VEuPathDB" id="MicrosporidiaDB:DI09_34p130"/>
<proteinExistence type="predicted"/>
<evidence type="ECO:0000313" key="2">
    <source>
        <dbReference type="Proteomes" id="UP000029725"/>
    </source>
</evidence>
<reference evidence="1 2" key="1">
    <citation type="submission" date="2014-04" db="EMBL/GenBank/DDBJ databases">
        <title>A new species of microsporidia sheds light on the evolution of extreme parasitism.</title>
        <authorList>
            <person name="Haag K.L."/>
            <person name="James T.Y."/>
            <person name="Larsson R."/>
            <person name="Schaer T.M."/>
            <person name="Refardt D."/>
            <person name="Pombert J.-F."/>
            <person name="Ebert D."/>
        </authorList>
    </citation>
    <scope>NUCLEOTIDE SEQUENCE [LARGE SCALE GENOMIC DNA]</scope>
    <source>
        <strain evidence="1 2">UGP3</strain>
        <tissue evidence="1">Spores</tissue>
    </source>
</reference>
<dbReference type="Proteomes" id="UP000029725">
    <property type="component" value="Unassembled WGS sequence"/>
</dbReference>
<dbReference type="EMBL" id="JMKJ01000277">
    <property type="protein sequence ID" value="KGG51462.1"/>
    <property type="molecule type" value="Genomic_DNA"/>
</dbReference>
<evidence type="ECO:0000313" key="1">
    <source>
        <dbReference type="EMBL" id="KGG51462.1"/>
    </source>
</evidence>
<dbReference type="RefSeq" id="XP_013237889.1">
    <property type="nucleotide sequence ID" value="XM_013382435.1"/>
</dbReference>
<protein>
    <submittedName>
        <fullName evidence="1">Uncharacterized protein</fullName>
    </submittedName>
</protein>
<accession>A0A098VR14</accession>
<keyword evidence="2" id="KW-1185">Reference proteome</keyword>
<sequence length="350" mass="39786">MHDLLLSAPVHDLLRNIAKSVFELRESIHYPHTDELPPLSALERMVVISIGQDRCPPKFGGLDALEKKILLLLYSYFLGAGEVLQKNLKKISDAPIFDGRSQESTGVFIALWQNSLQSIKKEATKKVQVAEEWHMPALELWYDLLFLQKTLTRLWQLIIEMASLQIVEENPDPGYRHIDQRLEHANHCYLVHVLLQLEKLWSNALSLTSAFPCGGNLFGDTGPGRASGPMVKIFSQISVINRRGRYRRLLITLNLYEISGWIFVASSLDKPSSVSLASFPTLHELEQREASVLYVQRVCNQKKDPSVLEISETDRSLPQIDVDLMSVNRKLGLDIWFIGTAFGVDYRHIQ</sequence>
<name>A0A098VR14_9MICR</name>
<gene>
    <name evidence="1" type="ORF">DI09_34p130</name>
</gene>
<dbReference type="GeneID" id="25259642"/>
<comment type="caution">
    <text evidence="1">The sequence shown here is derived from an EMBL/GenBank/DDBJ whole genome shotgun (WGS) entry which is preliminary data.</text>
</comment>